<dbReference type="AlphaFoldDB" id="A0A4Z2I8P2"/>
<dbReference type="EMBL" id="SRLO01000122">
    <property type="protein sequence ID" value="TNN73734.1"/>
    <property type="molecule type" value="Genomic_DNA"/>
</dbReference>
<evidence type="ECO:0000313" key="1">
    <source>
        <dbReference type="EMBL" id="TNN73734.1"/>
    </source>
</evidence>
<comment type="caution">
    <text evidence="1">The sequence shown here is derived from an EMBL/GenBank/DDBJ whole genome shotgun (WGS) entry which is preliminary data.</text>
</comment>
<reference evidence="1 2" key="1">
    <citation type="submission" date="2019-03" db="EMBL/GenBank/DDBJ databases">
        <title>First draft genome of Liparis tanakae, snailfish: a comprehensive survey of snailfish specific genes.</title>
        <authorList>
            <person name="Kim W."/>
            <person name="Song I."/>
            <person name="Jeong J.-H."/>
            <person name="Kim D."/>
            <person name="Kim S."/>
            <person name="Ryu S."/>
            <person name="Song J.Y."/>
            <person name="Lee S.K."/>
        </authorList>
    </citation>
    <scope>NUCLEOTIDE SEQUENCE [LARGE SCALE GENOMIC DNA]</scope>
    <source>
        <tissue evidence="1">Muscle</tissue>
    </source>
</reference>
<keyword evidence="2" id="KW-1185">Reference proteome</keyword>
<protein>
    <submittedName>
        <fullName evidence="1">Uncharacterized protein</fullName>
    </submittedName>
</protein>
<accession>A0A4Z2I8P2</accession>
<organism evidence="1 2">
    <name type="scientific">Liparis tanakae</name>
    <name type="common">Tanaka's snailfish</name>
    <dbReference type="NCBI Taxonomy" id="230148"/>
    <lineage>
        <taxon>Eukaryota</taxon>
        <taxon>Metazoa</taxon>
        <taxon>Chordata</taxon>
        <taxon>Craniata</taxon>
        <taxon>Vertebrata</taxon>
        <taxon>Euteleostomi</taxon>
        <taxon>Actinopterygii</taxon>
        <taxon>Neopterygii</taxon>
        <taxon>Teleostei</taxon>
        <taxon>Neoteleostei</taxon>
        <taxon>Acanthomorphata</taxon>
        <taxon>Eupercaria</taxon>
        <taxon>Perciformes</taxon>
        <taxon>Cottioidei</taxon>
        <taxon>Cottales</taxon>
        <taxon>Liparidae</taxon>
        <taxon>Liparis</taxon>
    </lineage>
</organism>
<gene>
    <name evidence="1" type="ORF">EYF80_016114</name>
</gene>
<evidence type="ECO:0000313" key="2">
    <source>
        <dbReference type="Proteomes" id="UP000314294"/>
    </source>
</evidence>
<dbReference type="Proteomes" id="UP000314294">
    <property type="component" value="Unassembled WGS sequence"/>
</dbReference>
<name>A0A4Z2I8P2_9TELE</name>
<proteinExistence type="predicted"/>
<sequence length="73" mass="8296">MTIWRLTALRLQVFRETVMKRSSVNKERKNRKTSPVLKVDSLEEASGVGNIFSPGHMTSYLSRRTPRSSGAPF</sequence>